<dbReference type="Proteomes" id="UP000292373">
    <property type="component" value="Unassembled WGS sequence"/>
</dbReference>
<evidence type="ECO:0000259" key="1">
    <source>
        <dbReference type="Pfam" id="PF13524"/>
    </source>
</evidence>
<evidence type="ECO:0000313" key="2">
    <source>
        <dbReference type="EMBL" id="TBT82657.1"/>
    </source>
</evidence>
<comment type="caution">
    <text evidence="2">The sequence shown here is derived from an EMBL/GenBank/DDBJ whole genome shotgun (WGS) entry which is preliminary data.</text>
</comment>
<dbReference type="SUPFAM" id="SSF53756">
    <property type="entry name" value="UDP-Glycosyltransferase/glycogen phosphorylase"/>
    <property type="match status" value="1"/>
</dbReference>
<accession>A0A4Q9KAS4</accession>
<organism evidence="2 3">
    <name type="scientific">Propioniciclava sinopodophylli</name>
    <dbReference type="NCBI Taxonomy" id="1837344"/>
    <lineage>
        <taxon>Bacteria</taxon>
        <taxon>Bacillati</taxon>
        <taxon>Actinomycetota</taxon>
        <taxon>Actinomycetes</taxon>
        <taxon>Propionibacteriales</taxon>
        <taxon>Propionibacteriaceae</taxon>
        <taxon>Propioniciclava</taxon>
    </lineage>
</organism>
<dbReference type="GO" id="GO:0016740">
    <property type="term" value="F:transferase activity"/>
    <property type="evidence" value="ECO:0007669"/>
    <property type="project" value="UniProtKB-KW"/>
</dbReference>
<keyword evidence="2" id="KW-0808">Transferase</keyword>
<dbReference type="Pfam" id="PF13524">
    <property type="entry name" value="Glyco_trans_1_2"/>
    <property type="match status" value="1"/>
</dbReference>
<dbReference type="CDD" id="cd00761">
    <property type="entry name" value="Glyco_tranf_GTA_type"/>
    <property type="match status" value="1"/>
</dbReference>
<keyword evidence="3" id="KW-1185">Reference proteome</keyword>
<dbReference type="EMBL" id="SDMQ01000019">
    <property type="protein sequence ID" value="TBT82657.1"/>
    <property type="molecule type" value="Genomic_DNA"/>
</dbReference>
<sequence>MNDRLQEVLDTARRAAWHLRKGGPKQAAAFFKKRRRRGWRPELLFHEREGQRQFARWKWPVANPRRPLKVGIIADPFTLASFRYEWQQVELAPRDWAEQLDGLDLVFVESAWNGNGGAWQYHITGTSAPRSAVVALLEGARERGIPTVFWNKEDPTHFEDFLDTAGLCDWVFTTDVECVPAYRERLGHDRVGVLPFAVPDRVTNPVRVSREHQPLGIAFAGTWFAHKYPERRKQMKLLFDAAIVAQTPENHFDIYSRFLGQDDKYQFPEPYASHVVGSLDYDRMLSAYRSYKVFLNVNTVTSSPTMMARRVLELVACGTPVVSTPAPSLSQFLGDGIVQVSEPAEAEAAVRELVADAFARVRLVHRGQRELWKAHTYSHRVDTVLDALGIDHEPTRLPTVSAIVSTKRPHQLDHVLEQVARQRDVDLELLVATHDFDAPDLVDRARALGLERVTVVPMGPEAFLGDCLNALVERASGEVCAKIDDDDWYGSDYLADLLRAMRFSDAHVVGKHCRFVHLAAHDLTVLVQEMNEHRYTDFVAGPTLTARRDVLQRIPFLSVNRGEDSTFLKRAIEDGVRIYAADRFNFVQERSGRPEDHTWTQEDEVFLSSAANSSSGSLATPWA</sequence>
<dbReference type="Gene3D" id="3.90.550.10">
    <property type="entry name" value="Spore Coat Polysaccharide Biosynthesis Protein SpsA, Chain A"/>
    <property type="match status" value="1"/>
</dbReference>
<dbReference type="RefSeq" id="WP_131169970.1">
    <property type="nucleotide sequence ID" value="NZ_SDMQ01000019.1"/>
</dbReference>
<dbReference type="OrthoDB" id="6713581at2"/>
<dbReference type="InterPro" id="IPR055259">
    <property type="entry name" value="YkvP/CgeB_Glyco_trans-like"/>
</dbReference>
<feature type="domain" description="Spore protein YkvP/CgeB glycosyl transferase-like" evidence="1">
    <location>
        <begin position="236"/>
        <end position="386"/>
    </location>
</feature>
<evidence type="ECO:0000313" key="3">
    <source>
        <dbReference type="Proteomes" id="UP000292373"/>
    </source>
</evidence>
<gene>
    <name evidence="2" type="ORF">ET989_13795</name>
</gene>
<dbReference type="Gene3D" id="3.40.50.2000">
    <property type="entry name" value="Glycogen Phosphorylase B"/>
    <property type="match status" value="1"/>
</dbReference>
<dbReference type="SUPFAM" id="SSF53448">
    <property type="entry name" value="Nucleotide-diphospho-sugar transferases"/>
    <property type="match status" value="1"/>
</dbReference>
<reference evidence="2 3" key="1">
    <citation type="submission" date="2019-01" db="EMBL/GenBank/DDBJ databases">
        <title>Lactibacter flavus gen. nov., sp. nov., a novel bacterium of the family Propionibacteriaceae isolated from raw milk and dairy products.</title>
        <authorList>
            <person name="Huptas C."/>
            <person name="Wenning M."/>
            <person name="Breitenwieser F."/>
            <person name="Doll E."/>
            <person name="Von Neubeck M."/>
            <person name="Busse H.-J."/>
            <person name="Scherer S."/>
        </authorList>
    </citation>
    <scope>NUCLEOTIDE SEQUENCE [LARGE SCALE GENOMIC DNA]</scope>
    <source>
        <strain evidence="2 3">KCTC 33808</strain>
    </source>
</reference>
<proteinExistence type="predicted"/>
<dbReference type="AlphaFoldDB" id="A0A4Q9KAS4"/>
<protein>
    <submittedName>
        <fullName evidence="2">Glycosyltransferase</fullName>
    </submittedName>
</protein>
<dbReference type="InterPro" id="IPR029044">
    <property type="entry name" value="Nucleotide-diphossugar_trans"/>
</dbReference>
<name>A0A4Q9KAS4_9ACTN</name>